<dbReference type="AlphaFoldDB" id="A0AAD9QJ13"/>
<comment type="caution">
    <text evidence="2">The sequence shown here is derived from an EMBL/GenBank/DDBJ whole genome shotgun (WGS) entry which is preliminary data.</text>
</comment>
<keyword evidence="2" id="KW-0808">Transferase</keyword>
<evidence type="ECO:0000313" key="2">
    <source>
        <dbReference type="EMBL" id="KAK2562162.1"/>
    </source>
</evidence>
<dbReference type="GO" id="GO:0008168">
    <property type="term" value="F:methyltransferase activity"/>
    <property type="evidence" value="ECO:0007669"/>
    <property type="project" value="UniProtKB-KW"/>
</dbReference>
<keyword evidence="3" id="KW-1185">Reference proteome</keyword>
<feature type="domain" description="Methyltransferase" evidence="1">
    <location>
        <begin position="43"/>
        <end position="134"/>
    </location>
</feature>
<keyword evidence="2" id="KW-0489">Methyltransferase</keyword>
<protein>
    <submittedName>
        <fullName evidence="2">Methyltransferase-like protein 27</fullName>
    </submittedName>
</protein>
<name>A0AAD9QJ13_ACRCE</name>
<dbReference type="InterPro" id="IPR029063">
    <property type="entry name" value="SAM-dependent_MTases_sf"/>
</dbReference>
<proteinExistence type="predicted"/>
<reference evidence="2" key="1">
    <citation type="journal article" date="2023" name="G3 (Bethesda)">
        <title>Whole genome assembly and annotation of the endangered Caribbean coral Acropora cervicornis.</title>
        <authorList>
            <person name="Selwyn J.D."/>
            <person name="Vollmer S.V."/>
        </authorList>
    </citation>
    <scope>NUCLEOTIDE SEQUENCE</scope>
    <source>
        <strain evidence="2">K2</strain>
    </source>
</reference>
<dbReference type="GO" id="GO:0032259">
    <property type="term" value="P:methylation"/>
    <property type="evidence" value="ECO:0007669"/>
    <property type="project" value="UniProtKB-KW"/>
</dbReference>
<organism evidence="2 3">
    <name type="scientific">Acropora cervicornis</name>
    <name type="common">Staghorn coral</name>
    <dbReference type="NCBI Taxonomy" id="6130"/>
    <lineage>
        <taxon>Eukaryota</taxon>
        <taxon>Metazoa</taxon>
        <taxon>Cnidaria</taxon>
        <taxon>Anthozoa</taxon>
        <taxon>Hexacorallia</taxon>
        <taxon>Scleractinia</taxon>
        <taxon>Astrocoeniina</taxon>
        <taxon>Acroporidae</taxon>
        <taxon>Acropora</taxon>
    </lineage>
</organism>
<gene>
    <name evidence="2" type="ORF">P5673_014930</name>
</gene>
<reference evidence="2" key="2">
    <citation type="journal article" date="2023" name="Science">
        <title>Genomic signatures of disease resistance in endangered staghorn corals.</title>
        <authorList>
            <person name="Vollmer S.V."/>
            <person name="Selwyn J.D."/>
            <person name="Despard B.A."/>
            <person name="Roesel C.L."/>
        </authorList>
    </citation>
    <scope>NUCLEOTIDE SEQUENCE</scope>
    <source>
        <strain evidence="2">K2</strain>
    </source>
</reference>
<sequence length="204" mass="22536">MENVTGFHLQDASVFTSERGSCVEYFDAAMTKVIQKNRSSVRILDAGAGRGSTASYLRSLGYNTIDALTVSKERLENAERSGLYRNLLFTALKANSTLCATGAFDAVICAGGVFPDEVDPDAIDEMLRLVKPGGIVCFTMNAAQFDSAHNSYRLKCEKLVINGKWKLISQSITTHQEDKENNNKYDEKLSGDCYVLVFMVIDNY</sequence>
<dbReference type="InterPro" id="IPR041698">
    <property type="entry name" value="Methyltransf_25"/>
</dbReference>
<dbReference type="EMBL" id="JARQWQ010000030">
    <property type="protein sequence ID" value="KAK2562162.1"/>
    <property type="molecule type" value="Genomic_DNA"/>
</dbReference>
<accession>A0AAD9QJ13</accession>
<evidence type="ECO:0000259" key="1">
    <source>
        <dbReference type="Pfam" id="PF13649"/>
    </source>
</evidence>
<dbReference type="Proteomes" id="UP001249851">
    <property type="component" value="Unassembled WGS sequence"/>
</dbReference>
<evidence type="ECO:0000313" key="3">
    <source>
        <dbReference type="Proteomes" id="UP001249851"/>
    </source>
</evidence>
<dbReference type="CDD" id="cd02440">
    <property type="entry name" value="AdoMet_MTases"/>
    <property type="match status" value="1"/>
</dbReference>
<dbReference type="SUPFAM" id="SSF53335">
    <property type="entry name" value="S-adenosyl-L-methionine-dependent methyltransferases"/>
    <property type="match status" value="1"/>
</dbReference>
<dbReference type="Pfam" id="PF13649">
    <property type="entry name" value="Methyltransf_25"/>
    <property type="match status" value="1"/>
</dbReference>
<dbReference type="Gene3D" id="3.40.50.150">
    <property type="entry name" value="Vaccinia Virus protein VP39"/>
    <property type="match status" value="1"/>
</dbReference>